<evidence type="ECO:0000313" key="1">
    <source>
        <dbReference type="EMBL" id="PPQ28194.1"/>
    </source>
</evidence>
<organism evidence="1 2">
    <name type="scientific">Rhodopila globiformis</name>
    <name type="common">Rhodopseudomonas globiformis</name>
    <dbReference type="NCBI Taxonomy" id="1071"/>
    <lineage>
        <taxon>Bacteria</taxon>
        <taxon>Pseudomonadati</taxon>
        <taxon>Pseudomonadota</taxon>
        <taxon>Alphaproteobacteria</taxon>
        <taxon>Acetobacterales</taxon>
        <taxon>Acetobacteraceae</taxon>
        <taxon>Rhodopila</taxon>
    </lineage>
</organism>
<keyword evidence="2" id="KW-1185">Reference proteome</keyword>
<proteinExistence type="predicted"/>
<protein>
    <recommendedName>
        <fullName evidence="3">Bacterial mobilisation domain-containing protein</fullName>
    </recommendedName>
</protein>
<gene>
    <name evidence="1" type="ORF">CCS01_25030</name>
</gene>
<accession>A0A2S6N0Q0</accession>
<dbReference type="RefSeq" id="WP_104521551.1">
    <property type="nucleotide sequence ID" value="NZ_NHRY01000247.1"/>
</dbReference>
<dbReference type="AlphaFoldDB" id="A0A2S6N0Q0"/>
<name>A0A2S6N0Q0_RHOGL</name>
<sequence>MQDTSENTSPGRQDILKVSGTTMNQRTVWREAAQRAQVSLSAWMREAADAAVIAGTTAADLRAAIVALRTDLGRGVGNNVNQIARILATDLRAGRRADLAPHEAALEAAARDLALIRRRTEALLRRVERAGQRRAGR</sequence>
<comment type="caution">
    <text evidence="1">The sequence shown here is derived from an EMBL/GenBank/DDBJ whole genome shotgun (WGS) entry which is preliminary data.</text>
</comment>
<dbReference type="EMBL" id="NHRY01000247">
    <property type="protein sequence ID" value="PPQ28194.1"/>
    <property type="molecule type" value="Genomic_DNA"/>
</dbReference>
<evidence type="ECO:0008006" key="3">
    <source>
        <dbReference type="Google" id="ProtNLM"/>
    </source>
</evidence>
<dbReference type="Proteomes" id="UP000239724">
    <property type="component" value="Unassembled WGS sequence"/>
</dbReference>
<evidence type="ECO:0000313" key="2">
    <source>
        <dbReference type="Proteomes" id="UP000239724"/>
    </source>
</evidence>
<reference evidence="1 2" key="1">
    <citation type="journal article" date="2018" name="Arch. Microbiol.">
        <title>New insights into the metabolic potential of the phototrophic purple bacterium Rhodopila globiformis DSM 161(T) from its draft genome sequence and evidence for a vanadium-dependent nitrogenase.</title>
        <authorList>
            <person name="Imhoff J.F."/>
            <person name="Rahn T."/>
            <person name="Kunzel S."/>
            <person name="Neulinger S.C."/>
        </authorList>
    </citation>
    <scope>NUCLEOTIDE SEQUENCE [LARGE SCALE GENOMIC DNA]</scope>
    <source>
        <strain evidence="1 2">DSM 161</strain>
    </source>
</reference>